<feature type="compositionally biased region" description="Low complexity" evidence="1">
    <location>
        <begin position="135"/>
        <end position="152"/>
    </location>
</feature>
<dbReference type="Gene3D" id="2.30.40.10">
    <property type="entry name" value="Urease, subunit C, domain 1"/>
    <property type="match status" value="1"/>
</dbReference>
<name>A0A3Q9UXV2_9MICO</name>
<reference evidence="3 4" key="1">
    <citation type="submission" date="2018-03" db="EMBL/GenBank/DDBJ databases">
        <title>Bacteriophage NCPPB3778 and a type I-E CRISPR drive the evolution of the US Biological Select Agent, Rathayibacter toxicus.</title>
        <authorList>
            <person name="Davis E.W.II."/>
            <person name="Tabima J.F."/>
            <person name="Weisberg A.J."/>
            <person name="Dantas Lopes L."/>
            <person name="Wiseman M.S."/>
            <person name="Wiseman M.S."/>
            <person name="Pupko T."/>
            <person name="Belcher M.S."/>
            <person name="Sechler A.J."/>
            <person name="Tancos M.A."/>
            <person name="Schroeder B.K."/>
            <person name="Murray T.D."/>
            <person name="Luster D.G."/>
            <person name="Schneider W.L."/>
            <person name="Rogers E."/>
            <person name="Andreote F.D."/>
            <person name="Grunwald N.J."/>
            <person name="Putnam M.L."/>
            <person name="Chang J.H."/>
        </authorList>
    </citation>
    <scope>NUCLEOTIDE SEQUENCE [LARGE SCALE GENOMIC DNA]</scope>
    <source>
        <strain evidence="3 4">DSM 15932</strain>
    </source>
</reference>
<dbReference type="InterPro" id="IPR032466">
    <property type="entry name" value="Metal_Hydrolase"/>
</dbReference>
<dbReference type="Proteomes" id="UP000285317">
    <property type="component" value="Chromosome"/>
</dbReference>
<keyword evidence="3" id="KW-0378">Hydrolase</keyword>
<accession>A0A3Q9UXV2</accession>
<dbReference type="KEGG" id="rfs:C1I64_07310"/>
<dbReference type="GO" id="GO:0016810">
    <property type="term" value="F:hydrolase activity, acting on carbon-nitrogen (but not peptide) bonds"/>
    <property type="evidence" value="ECO:0007669"/>
    <property type="project" value="InterPro"/>
</dbReference>
<protein>
    <submittedName>
        <fullName evidence="3">Amidohydrolase</fullName>
    </submittedName>
</protein>
<sequence length="399" mass="40702">MRTPGSTSSTPAASTPPPSSCPSRAADRPRIEGAPLLTVTLVDVRLAALDPSLPGGAVDVEFDGTIRGIRRSGSGVALGDVIDGAGRFLVPGLIDTHVHLGSRGALESAARAGVTTMIDLGTHPDSLVAEQRMQRGAPSLRSAGSAASAPGSTQIALMGNPEESAVTGAADAERFLTWRSDNGSDLIKIIIEDPDATDVPALDVPTITALVEGAHRRGWTTVAHVVTANAFSRGLDAGVDVLTHAPLDRPLPEETAARMLAQGTIASPTLMMMQVMARARLGDRADAAIGNAVESVRRMHAAGVRIVAGTDANESPFAPVPHGASLHTELGLLRQAGLSAVDAVRAATSGAASALGLADRGVVAVGRRADLLLVDGDPVSDVSVLTRPVAVWIAGQPVA</sequence>
<evidence type="ECO:0000313" key="3">
    <source>
        <dbReference type="EMBL" id="AZZ51875.1"/>
    </source>
</evidence>
<dbReference type="InterPro" id="IPR051781">
    <property type="entry name" value="Metallo-dep_Hydrolase"/>
</dbReference>
<dbReference type="SUPFAM" id="SSF51556">
    <property type="entry name" value="Metallo-dependent hydrolases"/>
    <property type="match status" value="1"/>
</dbReference>
<dbReference type="PANTHER" id="PTHR43135">
    <property type="entry name" value="ALPHA-D-RIBOSE 1-METHYLPHOSPHONATE 5-TRIPHOSPHATE DIPHOSPHATASE"/>
    <property type="match status" value="1"/>
</dbReference>
<evidence type="ECO:0000256" key="1">
    <source>
        <dbReference type="SAM" id="MobiDB-lite"/>
    </source>
</evidence>
<dbReference type="InterPro" id="IPR011059">
    <property type="entry name" value="Metal-dep_hydrolase_composite"/>
</dbReference>
<dbReference type="InterPro" id="IPR006680">
    <property type="entry name" value="Amidohydro-rel"/>
</dbReference>
<evidence type="ECO:0000313" key="4">
    <source>
        <dbReference type="Proteomes" id="UP000285317"/>
    </source>
</evidence>
<dbReference type="Gene3D" id="3.30.110.90">
    <property type="entry name" value="Amidohydrolase"/>
    <property type="match status" value="1"/>
</dbReference>
<proteinExistence type="predicted"/>
<dbReference type="AlphaFoldDB" id="A0A3Q9UXV2"/>
<feature type="compositionally biased region" description="Low complexity" evidence="1">
    <location>
        <begin position="1"/>
        <end position="13"/>
    </location>
</feature>
<gene>
    <name evidence="3" type="ORF">C1I64_07310</name>
</gene>
<dbReference type="Gene3D" id="1.20.58.520">
    <property type="entry name" value="Amidohydrolase"/>
    <property type="match status" value="1"/>
</dbReference>
<dbReference type="Pfam" id="PF01979">
    <property type="entry name" value="Amidohydro_1"/>
    <property type="match status" value="1"/>
</dbReference>
<feature type="domain" description="Amidohydrolase-related" evidence="2">
    <location>
        <begin position="88"/>
        <end position="398"/>
    </location>
</feature>
<dbReference type="PANTHER" id="PTHR43135:SF3">
    <property type="entry name" value="ALPHA-D-RIBOSE 1-METHYLPHOSPHONATE 5-TRIPHOSPHATE DIPHOSPHATASE"/>
    <property type="match status" value="1"/>
</dbReference>
<dbReference type="EMBL" id="CP028137">
    <property type="protein sequence ID" value="AZZ51875.1"/>
    <property type="molecule type" value="Genomic_DNA"/>
</dbReference>
<dbReference type="SUPFAM" id="SSF51338">
    <property type="entry name" value="Composite domain of metallo-dependent hydrolases"/>
    <property type="match status" value="1"/>
</dbReference>
<organism evidence="3 4">
    <name type="scientific">Rathayibacter festucae DSM 15932</name>
    <dbReference type="NCBI Taxonomy" id="1328866"/>
    <lineage>
        <taxon>Bacteria</taxon>
        <taxon>Bacillati</taxon>
        <taxon>Actinomycetota</taxon>
        <taxon>Actinomycetes</taxon>
        <taxon>Micrococcales</taxon>
        <taxon>Microbacteriaceae</taxon>
        <taxon>Rathayibacter</taxon>
    </lineage>
</organism>
<dbReference type="Gene3D" id="3.40.50.10910">
    <property type="entry name" value="Amidohydrolase"/>
    <property type="match status" value="1"/>
</dbReference>
<feature type="region of interest" description="Disordered" evidence="1">
    <location>
        <begin position="134"/>
        <end position="153"/>
    </location>
</feature>
<evidence type="ECO:0000259" key="2">
    <source>
        <dbReference type="Pfam" id="PF01979"/>
    </source>
</evidence>
<feature type="region of interest" description="Disordered" evidence="1">
    <location>
        <begin position="1"/>
        <end position="27"/>
    </location>
</feature>